<sequence length="127" mass="13256">MGTTGRAGRRVTTAGERRVPVSAPLVVHRPPLNGHKALSGSYRYLRRAVLLPHGWPLRGLGTSQLNAFLSLSIRSSVLPVPFTVASPCEAALSIRAVYGAVSRGSAGSETPPAPAPRAPGCAPGRHF</sequence>
<gene>
    <name evidence="2" type="ORF">SKAU_G00024900</name>
</gene>
<feature type="region of interest" description="Disordered" evidence="1">
    <location>
        <begin position="103"/>
        <end position="127"/>
    </location>
</feature>
<dbReference type="Proteomes" id="UP001152622">
    <property type="component" value="Chromosome 1"/>
</dbReference>
<evidence type="ECO:0000313" key="2">
    <source>
        <dbReference type="EMBL" id="KAJ8381712.1"/>
    </source>
</evidence>
<feature type="compositionally biased region" description="Low complexity" evidence="1">
    <location>
        <begin position="118"/>
        <end position="127"/>
    </location>
</feature>
<comment type="caution">
    <text evidence="2">The sequence shown here is derived from an EMBL/GenBank/DDBJ whole genome shotgun (WGS) entry which is preliminary data.</text>
</comment>
<proteinExistence type="predicted"/>
<evidence type="ECO:0000256" key="1">
    <source>
        <dbReference type="SAM" id="MobiDB-lite"/>
    </source>
</evidence>
<dbReference type="AlphaFoldDB" id="A0A9Q1GD32"/>
<organism evidence="2 3">
    <name type="scientific">Synaphobranchus kaupii</name>
    <name type="common">Kaup's arrowtooth eel</name>
    <dbReference type="NCBI Taxonomy" id="118154"/>
    <lineage>
        <taxon>Eukaryota</taxon>
        <taxon>Metazoa</taxon>
        <taxon>Chordata</taxon>
        <taxon>Craniata</taxon>
        <taxon>Vertebrata</taxon>
        <taxon>Euteleostomi</taxon>
        <taxon>Actinopterygii</taxon>
        <taxon>Neopterygii</taxon>
        <taxon>Teleostei</taxon>
        <taxon>Anguilliformes</taxon>
        <taxon>Synaphobranchidae</taxon>
        <taxon>Synaphobranchus</taxon>
    </lineage>
</organism>
<protein>
    <submittedName>
        <fullName evidence="2">Uncharacterized protein</fullName>
    </submittedName>
</protein>
<name>A0A9Q1GD32_SYNKA</name>
<dbReference type="EMBL" id="JAINUF010000001">
    <property type="protein sequence ID" value="KAJ8381712.1"/>
    <property type="molecule type" value="Genomic_DNA"/>
</dbReference>
<accession>A0A9Q1GD32</accession>
<reference evidence="2" key="1">
    <citation type="journal article" date="2023" name="Science">
        <title>Genome structures resolve the early diversification of teleost fishes.</title>
        <authorList>
            <person name="Parey E."/>
            <person name="Louis A."/>
            <person name="Montfort J."/>
            <person name="Bouchez O."/>
            <person name="Roques C."/>
            <person name="Iampietro C."/>
            <person name="Lluch J."/>
            <person name="Castinel A."/>
            <person name="Donnadieu C."/>
            <person name="Desvignes T."/>
            <person name="Floi Bucao C."/>
            <person name="Jouanno E."/>
            <person name="Wen M."/>
            <person name="Mejri S."/>
            <person name="Dirks R."/>
            <person name="Jansen H."/>
            <person name="Henkel C."/>
            <person name="Chen W.J."/>
            <person name="Zahm M."/>
            <person name="Cabau C."/>
            <person name="Klopp C."/>
            <person name="Thompson A.W."/>
            <person name="Robinson-Rechavi M."/>
            <person name="Braasch I."/>
            <person name="Lecointre G."/>
            <person name="Bobe J."/>
            <person name="Postlethwait J.H."/>
            <person name="Berthelot C."/>
            <person name="Roest Crollius H."/>
            <person name="Guiguen Y."/>
        </authorList>
    </citation>
    <scope>NUCLEOTIDE SEQUENCE</scope>
    <source>
        <strain evidence="2">WJC10195</strain>
    </source>
</reference>
<keyword evidence="3" id="KW-1185">Reference proteome</keyword>
<evidence type="ECO:0000313" key="3">
    <source>
        <dbReference type="Proteomes" id="UP001152622"/>
    </source>
</evidence>